<dbReference type="RefSeq" id="WP_139084139.1">
    <property type="nucleotide sequence ID" value="NZ_VDFV01000121.1"/>
</dbReference>
<keyword evidence="1" id="KW-1133">Transmembrane helix</keyword>
<keyword evidence="1" id="KW-0812">Transmembrane</keyword>
<dbReference type="Proteomes" id="UP000305709">
    <property type="component" value="Unassembled WGS sequence"/>
</dbReference>
<dbReference type="EMBL" id="VDFV01000121">
    <property type="protein sequence ID" value="TNC59234.1"/>
    <property type="molecule type" value="Genomic_DNA"/>
</dbReference>
<evidence type="ECO:0000313" key="3">
    <source>
        <dbReference type="Proteomes" id="UP000305709"/>
    </source>
</evidence>
<sequence>MRNALVNTFARLRKDEKGVTLVEYGIALVLAITVGGVLLTSLGNGVTEQMGDACAALGANVAAC</sequence>
<reference evidence="2 3" key="1">
    <citation type="submission" date="2019-06" db="EMBL/GenBank/DDBJ databases">
        <authorList>
            <person name="Jiang L."/>
        </authorList>
    </citation>
    <scope>NUCLEOTIDE SEQUENCE [LARGE SCALE GENOMIC DNA]</scope>
    <source>
        <strain evidence="2 3">YIM 48858</strain>
    </source>
</reference>
<comment type="caution">
    <text evidence="2">The sequence shown here is derived from an EMBL/GenBank/DDBJ whole genome shotgun (WGS) entry which is preliminary data.</text>
</comment>
<protein>
    <submittedName>
        <fullName evidence="2">Flp family type IVb pilin</fullName>
    </submittedName>
</protein>
<gene>
    <name evidence="2" type="ORF">FHG71_23030</name>
</gene>
<dbReference type="OrthoDB" id="7711263at2"/>
<keyword evidence="1" id="KW-0472">Membrane</keyword>
<feature type="transmembrane region" description="Helical" evidence="1">
    <location>
        <begin position="21"/>
        <end position="42"/>
    </location>
</feature>
<name>A0A5C4N7N3_9RHOB</name>
<keyword evidence="3" id="KW-1185">Reference proteome</keyword>
<evidence type="ECO:0000256" key="1">
    <source>
        <dbReference type="SAM" id="Phobius"/>
    </source>
</evidence>
<accession>A0A5C4N7N3</accession>
<dbReference type="AlphaFoldDB" id="A0A5C4N7N3"/>
<organism evidence="2 3">
    <name type="scientific">Rubellimicrobium roseum</name>
    <dbReference type="NCBI Taxonomy" id="687525"/>
    <lineage>
        <taxon>Bacteria</taxon>
        <taxon>Pseudomonadati</taxon>
        <taxon>Pseudomonadota</taxon>
        <taxon>Alphaproteobacteria</taxon>
        <taxon>Rhodobacterales</taxon>
        <taxon>Roseobacteraceae</taxon>
        <taxon>Rubellimicrobium</taxon>
    </lineage>
</organism>
<proteinExistence type="predicted"/>
<evidence type="ECO:0000313" key="2">
    <source>
        <dbReference type="EMBL" id="TNC59234.1"/>
    </source>
</evidence>